<sequence>KNLESNSLLLLLLTFLQQAIMCFWVCVHAYVSECVCMHVWVHVCVCICMCV</sequence>
<name>A0A1A8F371_9TELE</name>
<proteinExistence type="predicted"/>
<gene>
    <name evidence="1" type="primary">Nfu_g_1_013735</name>
</gene>
<feature type="non-terminal residue" evidence="1">
    <location>
        <position position="51"/>
    </location>
</feature>
<accession>A0A1A8F371</accession>
<dbReference type="AlphaFoldDB" id="A0A1A8F371"/>
<evidence type="ECO:0000313" key="1">
    <source>
        <dbReference type="EMBL" id="SBQ52554.1"/>
    </source>
</evidence>
<organism evidence="1">
    <name type="scientific">Nothobranchius korthausae</name>
    <dbReference type="NCBI Taxonomy" id="1143690"/>
    <lineage>
        <taxon>Eukaryota</taxon>
        <taxon>Metazoa</taxon>
        <taxon>Chordata</taxon>
        <taxon>Craniata</taxon>
        <taxon>Vertebrata</taxon>
        <taxon>Euteleostomi</taxon>
        <taxon>Actinopterygii</taxon>
        <taxon>Neopterygii</taxon>
        <taxon>Teleostei</taxon>
        <taxon>Neoteleostei</taxon>
        <taxon>Acanthomorphata</taxon>
        <taxon>Ovalentaria</taxon>
        <taxon>Atherinomorphae</taxon>
        <taxon>Cyprinodontiformes</taxon>
        <taxon>Nothobranchiidae</taxon>
        <taxon>Nothobranchius</taxon>
    </lineage>
</organism>
<feature type="non-terminal residue" evidence="1">
    <location>
        <position position="1"/>
    </location>
</feature>
<reference evidence="1" key="1">
    <citation type="submission" date="2016-05" db="EMBL/GenBank/DDBJ databases">
        <authorList>
            <person name="Lavstsen T."/>
            <person name="Jespersen J.S."/>
        </authorList>
    </citation>
    <scope>NUCLEOTIDE SEQUENCE</scope>
    <source>
        <tissue evidence="1">Brain</tissue>
    </source>
</reference>
<protein>
    <submittedName>
        <fullName evidence="1">Uncharacterized protein</fullName>
    </submittedName>
</protein>
<dbReference type="EMBL" id="HAEB01006027">
    <property type="protein sequence ID" value="SBQ52554.1"/>
    <property type="molecule type" value="Transcribed_RNA"/>
</dbReference>
<reference evidence="1" key="2">
    <citation type="submission" date="2016-06" db="EMBL/GenBank/DDBJ databases">
        <title>The genome of a short-lived fish provides insights into sex chromosome evolution and the genetic control of aging.</title>
        <authorList>
            <person name="Reichwald K."/>
            <person name="Felder M."/>
            <person name="Petzold A."/>
            <person name="Koch P."/>
            <person name="Groth M."/>
            <person name="Platzer M."/>
        </authorList>
    </citation>
    <scope>NUCLEOTIDE SEQUENCE</scope>
    <source>
        <tissue evidence="1">Brain</tissue>
    </source>
</reference>